<feature type="compositionally biased region" description="Basic residues" evidence="1">
    <location>
        <begin position="1"/>
        <end position="25"/>
    </location>
</feature>
<sequence length="93" mass="10797">MTQHRNKKSKRSKSKKSKRTGKHRSVVYPTNKSLKTICRSLLSNKISINMKEYKSGNKKIKSPLQAIAVAYSQIKKKYPECSKSLKRTRKSRK</sequence>
<reference evidence="2" key="1">
    <citation type="journal article" date="2020" name="Nature">
        <title>Giant virus diversity and host interactions through global metagenomics.</title>
        <authorList>
            <person name="Schulz F."/>
            <person name="Roux S."/>
            <person name="Paez-Espino D."/>
            <person name="Jungbluth S."/>
            <person name="Walsh D.A."/>
            <person name="Denef V.J."/>
            <person name="McMahon K.D."/>
            <person name="Konstantinidis K.T."/>
            <person name="Eloe-Fadrosh E.A."/>
            <person name="Kyrpides N.C."/>
            <person name="Woyke T."/>
        </authorList>
    </citation>
    <scope>NUCLEOTIDE SEQUENCE</scope>
    <source>
        <strain evidence="2">GVMAG-M-3300023184-24</strain>
    </source>
</reference>
<dbReference type="AlphaFoldDB" id="A0A6C0I506"/>
<evidence type="ECO:0000313" key="2">
    <source>
        <dbReference type="EMBL" id="QHT88091.1"/>
    </source>
</evidence>
<dbReference type="EMBL" id="MN740109">
    <property type="protein sequence ID" value="QHT88091.1"/>
    <property type="molecule type" value="Genomic_DNA"/>
</dbReference>
<name>A0A6C0I506_9ZZZZ</name>
<accession>A0A6C0I506</accession>
<feature type="region of interest" description="Disordered" evidence="1">
    <location>
        <begin position="1"/>
        <end position="30"/>
    </location>
</feature>
<organism evidence="2">
    <name type="scientific">viral metagenome</name>
    <dbReference type="NCBI Taxonomy" id="1070528"/>
    <lineage>
        <taxon>unclassified sequences</taxon>
        <taxon>metagenomes</taxon>
        <taxon>organismal metagenomes</taxon>
    </lineage>
</organism>
<evidence type="ECO:0000256" key="1">
    <source>
        <dbReference type="SAM" id="MobiDB-lite"/>
    </source>
</evidence>
<proteinExistence type="predicted"/>
<protein>
    <submittedName>
        <fullName evidence="2">Uncharacterized protein</fullName>
    </submittedName>
</protein>